<dbReference type="Pfam" id="PF22042">
    <property type="entry name" value="EF-G_D2"/>
    <property type="match status" value="1"/>
</dbReference>
<dbReference type="SUPFAM" id="SSF52540">
    <property type="entry name" value="P-loop containing nucleoside triphosphate hydrolases"/>
    <property type="match status" value="1"/>
</dbReference>
<dbReference type="PATRIC" id="fig|631454.5.peg.673"/>
<evidence type="ECO:0000256" key="3">
    <source>
        <dbReference type="ARBA" id="ARBA00022768"/>
    </source>
</evidence>
<dbReference type="Gene3D" id="3.30.70.240">
    <property type="match status" value="1"/>
</dbReference>
<dbReference type="InterPro" id="IPR053905">
    <property type="entry name" value="EF-G-like_DII"/>
</dbReference>
<dbReference type="InterPro" id="IPR041095">
    <property type="entry name" value="EFG_II"/>
</dbReference>
<dbReference type="InterPro" id="IPR009000">
    <property type="entry name" value="Transl_B-barrel_sf"/>
</dbReference>
<dbReference type="SUPFAM" id="SSF54980">
    <property type="entry name" value="EF-G C-terminal domain-like"/>
    <property type="match status" value="2"/>
</dbReference>
<dbReference type="GO" id="GO:0003924">
    <property type="term" value="F:GTPase activity"/>
    <property type="evidence" value="ECO:0007669"/>
    <property type="project" value="InterPro"/>
</dbReference>
<dbReference type="STRING" id="631454.N177_0683"/>
<comment type="function">
    <text evidence="6">Catalyzes the GTP-dependent ribosomal translocation step during translation elongation. During this step, the ribosome changes from the pre-translocational (PRE) to the post-translocational (POST) state as the newly formed A-site-bound peptidyl-tRNA and P-site-bound deacylated tRNA move to the P and E sites, respectively. Catalyzes the coordinated movement of the two tRNA molecules, the mRNA and conformational changes in the ribosome.</text>
</comment>
<dbReference type="InterPro" id="IPR005517">
    <property type="entry name" value="Transl_elong_EFG/EF2_IV"/>
</dbReference>
<dbReference type="Pfam" id="PF14492">
    <property type="entry name" value="EFG_III"/>
    <property type="match status" value="1"/>
</dbReference>
<dbReference type="RefSeq" id="WP_023430832.1">
    <property type="nucleotide sequence ID" value="NZ_AWXZ01000013.1"/>
</dbReference>
<dbReference type="NCBIfam" id="NF009379">
    <property type="entry name" value="PRK12740.1-3"/>
    <property type="match status" value="1"/>
</dbReference>
<evidence type="ECO:0000256" key="4">
    <source>
        <dbReference type="ARBA" id="ARBA00022917"/>
    </source>
</evidence>
<dbReference type="SUPFAM" id="SSF54211">
    <property type="entry name" value="Ribosomal protein S5 domain 2-like"/>
    <property type="match status" value="1"/>
</dbReference>
<dbReference type="GO" id="GO:0032790">
    <property type="term" value="P:ribosome disassembly"/>
    <property type="evidence" value="ECO:0007669"/>
    <property type="project" value="TreeGrafter"/>
</dbReference>
<name>V4RNT4_9HYPH</name>
<dbReference type="AlphaFoldDB" id="V4RNT4"/>
<dbReference type="InterPro" id="IPR000640">
    <property type="entry name" value="EFG_V-like"/>
</dbReference>
<evidence type="ECO:0000313" key="9">
    <source>
        <dbReference type="Proteomes" id="UP000017819"/>
    </source>
</evidence>
<accession>V4RNT4</accession>
<dbReference type="EMBL" id="AWXZ01000013">
    <property type="protein sequence ID" value="ESR26899.1"/>
    <property type="molecule type" value="Genomic_DNA"/>
</dbReference>
<dbReference type="Gene3D" id="2.40.30.10">
    <property type="entry name" value="Translation factors"/>
    <property type="match status" value="1"/>
</dbReference>
<evidence type="ECO:0000313" key="8">
    <source>
        <dbReference type="EMBL" id="ESR26899.1"/>
    </source>
</evidence>
<dbReference type="InterPro" id="IPR035649">
    <property type="entry name" value="EFG_V"/>
</dbReference>
<sequence length="683" mass="73315">MPGPQEGGAGGRCIAIVGPYLSGKTSLLEAILERCGAIPRAGRVGDRNMVGDASQEAREHGMSVEANVATVEFLGDRYTFIDCPGSVEFLNEARAVLPAVDAAIVVAEADEKKAPALQLILKELEDLGVPRLVFLNKIDKADAALREVLEWLQPASAAPLVLRQLPIWEKGIVTGFVDLALQRAFVYREHAPSEVIEFSDETSELTSEARFTMLERLADYDDELMEQLLGDVEPPRDQVFDGLATDFREGLIVPLFLGAAERANGVLRLLKALRHEAPGIRETRARLGSAETGGAAAQVVKTFHTSHGGKLSVVRVLEGEIADGAIVRTEDGRDERVSGVFDLQGQEPRKRGPAMAGETVGLGRLESVRTGDTLGVGCVPLQLLSLAPPQPVLWRSLSVADRKDEVKLTAALAKLVDEDPSLVLNHDQASGELQLGGQGEMHVRVALERLARKFGLTVEVQLPRPGYRETIRKAVKHRARHKKQTGGHGQFADVVVEIAPLARGAGFTFGERITGGAVPKQYIPSVEAGIRDHLSCGPLGFPVVDLSATLLDGSYHPVDSSDMAFRAAGRLAAAEALAEAAPVLLEPVMAVEVVVPSDCTSRVTAMVAQRRGQILGFDARPGWPGWDVVRARIPEAEMRDLIVELRSASAGVGSYTACFDHLAELSGKLAEQVIETRRAQAAA</sequence>
<keyword evidence="2" id="KW-0547">Nucleotide-binding</keyword>
<dbReference type="Pfam" id="PF00679">
    <property type="entry name" value="EFG_C"/>
    <property type="match status" value="1"/>
</dbReference>
<keyword evidence="5" id="KW-0342">GTP-binding</keyword>
<dbReference type="Gene3D" id="3.30.70.870">
    <property type="entry name" value="Elongation Factor G (Translational Gtpase), domain 3"/>
    <property type="match status" value="1"/>
</dbReference>
<dbReference type="PROSITE" id="PS51722">
    <property type="entry name" value="G_TR_2"/>
    <property type="match status" value="1"/>
</dbReference>
<dbReference type="CDD" id="cd01434">
    <property type="entry name" value="EFG_mtEFG1_IV"/>
    <property type="match status" value="1"/>
</dbReference>
<evidence type="ECO:0000259" key="7">
    <source>
        <dbReference type="PROSITE" id="PS51722"/>
    </source>
</evidence>
<evidence type="ECO:0000256" key="6">
    <source>
        <dbReference type="ARBA" id="ARBA00024731"/>
    </source>
</evidence>
<dbReference type="OrthoDB" id="2605300at2"/>
<dbReference type="Pfam" id="PF00009">
    <property type="entry name" value="GTP_EFTU"/>
    <property type="match status" value="1"/>
</dbReference>
<dbReference type="InterPro" id="IPR020568">
    <property type="entry name" value="Ribosomal_Su5_D2-typ_SF"/>
</dbReference>
<protein>
    <recommendedName>
        <fullName evidence="1">Elongation factor G</fullName>
    </recommendedName>
</protein>
<dbReference type="FunFam" id="3.30.70.240:FF:000001">
    <property type="entry name" value="Elongation factor G"/>
    <property type="match status" value="1"/>
</dbReference>
<dbReference type="NCBIfam" id="TIGR00231">
    <property type="entry name" value="small_GTP"/>
    <property type="match status" value="1"/>
</dbReference>
<dbReference type="InterPro" id="IPR005225">
    <property type="entry name" value="Small_GTP-bd"/>
</dbReference>
<dbReference type="SMART" id="SM00838">
    <property type="entry name" value="EFG_C"/>
    <property type="match status" value="1"/>
</dbReference>
<keyword evidence="3 8" id="KW-0251">Elongation factor</keyword>
<dbReference type="GO" id="GO:0003746">
    <property type="term" value="F:translation elongation factor activity"/>
    <property type="evidence" value="ECO:0007669"/>
    <property type="project" value="UniProtKB-KW"/>
</dbReference>
<keyword evidence="9" id="KW-1185">Reference proteome</keyword>
<dbReference type="Pfam" id="PF03764">
    <property type="entry name" value="EFG_IV"/>
    <property type="match status" value="1"/>
</dbReference>
<dbReference type="PANTHER" id="PTHR43261:SF7">
    <property type="entry name" value="ELONGATION FACTOR G-LIKE PROTEIN"/>
    <property type="match status" value="1"/>
</dbReference>
<dbReference type="SMART" id="SM00889">
    <property type="entry name" value="EFG_IV"/>
    <property type="match status" value="1"/>
</dbReference>
<dbReference type="InterPro" id="IPR014721">
    <property type="entry name" value="Ribsml_uS5_D2-typ_fold_subgr"/>
</dbReference>
<dbReference type="eggNOG" id="COG0480">
    <property type="taxonomic scope" value="Bacteria"/>
</dbReference>
<feature type="domain" description="Tr-type G" evidence="7">
    <location>
        <begin position="9"/>
        <end position="283"/>
    </location>
</feature>
<reference evidence="8 9" key="1">
    <citation type="journal article" date="2014" name="Genome Announc.">
        <title>Draft Genome Sequence of Lutibaculum baratangense Strain AMV1T, Isolated from a Mud Volcano in Andamans, India.</title>
        <authorList>
            <person name="Singh A."/>
            <person name="Sreenivas A."/>
            <person name="Sathyanarayana Reddy G."/>
            <person name="Pinnaka A.K."/>
            <person name="Shivaji S."/>
        </authorList>
    </citation>
    <scope>NUCLEOTIDE SEQUENCE [LARGE SCALE GENOMIC DNA]</scope>
    <source>
        <strain evidence="8 9">AMV1</strain>
    </source>
</reference>
<dbReference type="Gene3D" id="3.30.230.10">
    <property type="match status" value="1"/>
</dbReference>
<dbReference type="Gene3D" id="3.40.50.300">
    <property type="entry name" value="P-loop containing nucleotide triphosphate hydrolases"/>
    <property type="match status" value="1"/>
</dbReference>
<dbReference type="InterPro" id="IPR000795">
    <property type="entry name" value="T_Tr_GTP-bd_dom"/>
</dbReference>
<gene>
    <name evidence="8" type="ORF">N177_0683</name>
</gene>
<dbReference type="SUPFAM" id="SSF50447">
    <property type="entry name" value="Translation proteins"/>
    <property type="match status" value="1"/>
</dbReference>
<dbReference type="GO" id="GO:0005525">
    <property type="term" value="F:GTP binding"/>
    <property type="evidence" value="ECO:0007669"/>
    <property type="project" value="UniProtKB-KW"/>
</dbReference>
<organism evidence="8 9">
    <name type="scientific">Lutibaculum baratangense AMV1</name>
    <dbReference type="NCBI Taxonomy" id="631454"/>
    <lineage>
        <taxon>Bacteria</taxon>
        <taxon>Pseudomonadati</taxon>
        <taxon>Pseudomonadota</taxon>
        <taxon>Alphaproteobacteria</taxon>
        <taxon>Hyphomicrobiales</taxon>
        <taxon>Tepidamorphaceae</taxon>
        <taxon>Lutibaculum</taxon>
    </lineage>
</organism>
<dbReference type="CDD" id="cd03713">
    <property type="entry name" value="EFG_mtEFG_C"/>
    <property type="match status" value="1"/>
</dbReference>
<comment type="caution">
    <text evidence="8">The sequence shown here is derived from an EMBL/GenBank/DDBJ whole genome shotgun (WGS) entry which is preliminary data.</text>
</comment>
<dbReference type="InterPro" id="IPR047872">
    <property type="entry name" value="EFG_IV"/>
</dbReference>
<evidence type="ECO:0000256" key="1">
    <source>
        <dbReference type="ARBA" id="ARBA00017872"/>
    </source>
</evidence>
<proteinExistence type="predicted"/>
<dbReference type="GO" id="GO:0097216">
    <property type="term" value="F:guanosine tetraphosphate binding"/>
    <property type="evidence" value="ECO:0007669"/>
    <property type="project" value="UniProtKB-ARBA"/>
</dbReference>
<keyword evidence="4" id="KW-0648">Protein biosynthesis</keyword>
<dbReference type="InterPro" id="IPR035647">
    <property type="entry name" value="EFG_III/V"/>
</dbReference>
<dbReference type="CDD" id="cd04170">
    <property type="entry name" value="EF-G_bact"/>
    <property type="match status" value="1"/>
</dbReference>
<dbReference type="Proteomes" id="UP000017819">
    <property type="component" value="Unassembled WGS sequence"/>
</dbReference>
<evidence type="ECO:0000256" key="5">
    <source>
        <dbReference type="ARBA" id="ARBA00023134"/>
    </source>
</evidence>
<evidence type="ECO:0000256" key="2">
    <source>
        <dbReference type="ARBA" id="ARBA00022741"/>
    </source>
</evidence>
<dbReference type="InterPro" id="IPR027417">
    <property type="entry name" value="P-loop_NTPase"/>
</dbReference>
<dbReference type="PANTHER" id="PTHR43261">
    <property type="entry name" value="TRANSLATION ELONGATION FACTOR G-RELATED"/>
    <property type="match status" value="1"/>
</dbReference>